<feature type="domain" description="Major facilitator superfamily (MFS) profile" evidence="9">
    <location>
        <begin position="75"/>
        <end position="522"/>
    </location>
</feature>
<feature type="transmembrane region" description="Helical" evidence="8">
    <location>
        <begin position="141"/>
        <end position="160"/>
    </location>
</feature>
<dbReference type="PROSITE" id="PS50850">
    <property type="entry name" value="MFS"/>
    <property type="match status" value="1"/>
</dbReference>
<evidence type="ECO:0000256" key="4">
    <source>
        <dbReference type="ARBA" id="ARBA00022989"/>
    </source>
</evidence>
<feature type="transmembrane region" description="Helical" evidence="8">
    <location>
        <begin position="496"/>
        <end position="518"/>
    </location>
</feature>
<organism evidence="10 11">
    <name type="scientific">Wickerhamomyces pijperi</name>
    <name type="common">Yeast</name>
    <name type="synonym">Pichia pijperi</name>
    <dbReference type="NCBI Taxonomy" id="599730"/>
    <lineage>
        <taxon>Eukaryota</taxon>
        <taxon>Fungi</taxon>
        <taxon>Dikarya</taxon>
        <taxon>Ascomycota</taxon>
        <taxon>Saccharomycotina</taxon>
        <taxon>Saccharomycetes</taxon>
        <taxon>Phaffomycetales</taxon>
        <taxon>Wickerhamomycetaceae</taxon>
        <taxon>Wickerhamomyces</taxon>
    </lineage>
</organism>
<dbReference type="GO" id="GO:0140115">
    <property type="term" value="P:export across plasma membrane"/>
    <property type="evidence" value="ECO:0007669"/>
    <property type="project" value="UniProtKB-ARBA"/>
</dbReference>
<keyword evidence="4 8" id="KW-1133">Transmembrane helix</keyword>
<reference evidence="10" key="2">
    <citation type="submission" date="2021-01" db="EMBL/GenBank/DDBJ databases">
        <authorList>
            <person name="Schikora-Tamarit M.A."/>
        </authorList>
    </citation>
    <scope>NUCLEOTIDE SEQUENCE</scope>
    <source>
        <strain evidence="10">CBS2887</strain>
    </source>
</reference>
<dbReference type="EMBL" id="JAEUBG010004152">
    <property type="protein sequence ID" value="KAH3681943.1"/>
    <property type="molecule type" value="Genomic_DNA"/>
</dbReference>
<dbReference type="PANTHER" id="PTHR23502">
    <property type="entry name" value="MAJOR FACILITATOR SUPERFAMILY"/>
    <property type="match status" value="1"/>
</dbReference>
<dbReference type="PANTHER" id="PTHR23502:SF51">
    <property type="entry name" value="QUINIDINE RESISTANCE PROTEIN 1-RELATED"/>
    <property type="match status" value="1"/>
</dbReference>
<evidence type="ECO:0000256" key="5">
    <source>
        <dbReference type="ARBA" id="ARBA00023136"/>
    </source>
</evidence>
<keyword evidence="5 8" id="KW-0472">Membrane</keyword>
<reference evidence="10" key="1">
    <citation type="journal article" date="2021" name="Open Biol.">
        <title>Shared evolutionary footprints suggest mitochondrial oxidative damage underlies multiple complex I losses in fungi.</title>
        <authorList>
            <person name="Schikora-Tamarit M.A."/>
            <person name="Marcet-Houben M."/>
            <person name="Nosek J."/>
            <person name="Gabaldon T."/>
        </authorList>
    </citation>
    <scope>NUCLEOTIDE SEQUENCE</scope>
    <source>
        <strain evidence="10">CBS2887</strain>
    </source>
</reference>
<dbReference type="AlphaFoldDB" id="A0A9P8Q0I6"/>
<evidence type="ECO:0000259" key="9">
    <source>
        <dbReference type="PROSITE" id="PS50850"/>
    </source>
</evidence>
<name>A0A9P8Q0I6_WICPI</name>
<dbReference type="Gene3D" id="1.20.1250.20">
    <property type="entry name" value="MFS general substrate transporter like domains"/>
    <property type="match status" value="1"/>
</dbReference>
<evidence type="ECO:0000256" key="8">
    <source>
        <dbReference type="SAM" id="Phobius"/>
    </source>
</evidence>
<feature type="transmembrane region" description="Helical" evidence="8">
    <location>
        <begin position="405"/>
        <end position="424"/>
    </location>
</feature>
<comment type="subcellular location">
    <subcellularLocation>
        <location evidence="1">Membrane</location>
        <topology evidence="1">Multi-pass membrane protein</topology>
    </subcellularLocation>
</comment>
<dbReference type="SUPFAM" id="SSF103473">
    <property type="entry name" value="MFS general substrate transporter"/>
    <property type="match status" value="1"/>
</dbReference>
<dbReference type="Proteomes" id="UP000774326">
    <property type="component" value="Unassembled WGS sequence"/>
</dbReference>
<dbReference type="OrthoDB" id="440553at2759"/>
<feature type="transmembrane region" description="Helical" evidence="8">
    <location>
        <begin position="313"/>
        <end position="339"/>
    </location>
</feature>
<comment type="similarity">
    <text evidence="6">Belongs to the major facilitator superfamily. CAR1 family.</text>
</comment>
<protein>
    <recommendedName>
        <fullName evidence="9">Major facilitator superfamily (MFS) profile domain-containing protein</fullName>
    </recommendedName>
</protein>
<evidence type="ECO:0000313" key="10">
    <source>
        <dbReference type="EMBL" id="KAH3681943.1"/>
    </source>
</evidence>
<evidence type="ECO:0000256" key="1">
    <source>
        <dbReference type="ARBA" id="ARBA00004141"/>
    </source>
</evidence>
<evidence type="ECO:0000256" key="6">
    <source>
        <dbReference type="ARBA" id="ARBA00038347"/>
    </source>
</evidence>
<dbReference type="GO" id="GO:0022857">
    <property type="term" value="F:transmembrane transporter activity"/>
    <property type="evidence" value="ECO:0007669"/>
    <property type="project" value="InterPro"/>
</dbReference>
<feature type="transmembrane region" description="Helical" evidence="8">
    <location>
        <begin position="230"/>
        <end position="249"/>
    </location>
</feature>
<feature type="transmembrane region" description="Helical" evidence="8">
    <location>
        <begin position="199"/>
        <end position="224"/>
    </location>
</feature>
<evidence type="ECO:0000256" key="2">
    <source>
        <dbReference type="ARBA" id="ARBA00022448"/>
    </source>
</evidence>
<keyword evidence="3 8" id="KW-0812">Transmembrane</keyword>
<dbReference type="Pfam" id="PF07690">
    <property type="entry name" value="MFS_1"/>
    <property type="match status" value="1"/>
</dbReference>
<accession>A0A9P8Q0I6</accession>
<sequence>MEKQTKSKSSQYIEQTIPLDSTLLTPSVSHTDTNELEDTSDENVISASNPDKDVSSSSSLAAPHTIYTDPEKYLLVFLTASIAIWSSLGSPIYYPALQTIRDHFQISDELVNISIVVYMLSQGISPSLISPFADKFGRRPVLLGCLIGFVGSSVGLAVINNYTALLILRCMQSGCISSSVPIASGVVGDFTTRANRGGFVLLSGAITFLGQAFGALIGSILIEIWNWRAIFWFLAIAGVLVFIVSLIMLPETKRSIAGNGTVIPKCILNRALILSSSKIQKKWRLNDPDSDTLEPKVKLDFLSTFKILLRPELAICLLNGAIHYAIWVVLLTCLTGTLAKAPYNYSVMKIGLCYIPAGIGGLLGALLAGRVLNYVYKLQLSHHEAKIKEGSIPADTKFNIVKARVTVIIPYALLTEMFAVMYGWCLHYQLNISLVLISEFLVCLGSLALIGINSSLLIDLYPYNGSAASSSVNLTRCTTGAVFVAVLNAMENSMKLGGLFSFMAGLGLMSTGLLYVPLKWGMVWTERRKNH</sequence>
<dbReference type="InterPro" id="IPR005829">
    <property type="entry name" value="Sugar_transporter_CS"/>
</dbReference>
<feature type="region of interest" description="Disordered" evidence="7">
    <location>
        <begin position="23"/>
        <end position="59"/>
    </location>
</feature>
<feature type="transmembrane region" description="Helical" evidence="8">
    <location>
        <begin position="110"/>
        <end position="129"/>
    </location>
</feature>
<gene>
    <name evidence="10" type="ORF">WICPIJ_007105</name>
</gene>
<feature type="transmembrane region" description="Helical" evidence="8">
    <location>
        <begin position="473"/>
        <end position="490"/>
    </location>
</feature>
<dbReference type="PROSITE" id="PS00216">
    <property type="entry name" value="SUGAR_TRANSPORT_1"/>
    <property type="match status" value="1"/>
</dbReference>
<comment type="caution">
    <text evidence="10">The sequence shown here is derived from an EMBL/GenBank/DDBJ whole genome shotgun (WGS) entry which is preliminary data.</text>
</comment>
<feature type="transmembrane region" description="Helical" evidence="8">
    <location>
        <begin position="430"/>
        <end position="452"/>
    </location>
</feature>
<dbReference type="GO" id="GO:0042908">
    <property type="term" value="P:xenobiotic transport"/>
    <property type="evidence" value="ECO:0007669"/>
    <property type="project" value="UniProtKB-ARBA"/>
</dbReference>
<keyword evidence="11" id="KW-1185">Reference proteome</keyword>
<feature type="transmembrane region" description="Helical" evidence="8">
    <location>
        <begin position="73"/>
        <end position="94"/>
    </location>
</feature>
<dbReference type="GO" id="GO:0005886">
    <property type="term" value="C:plasma membrane"/>
    <property type="evidence" value="ECO:0007669"/>
    <property type="project" value="UniProtKB-ARBA"/>
</dbReference>
<evidence type="ECO:0000256" key="3">
    <source>
        <dbReference type="ARBA" id="ARBA00022692"/>
    </source>
</evidence>
<feature type="transmembrane region" description="Helical" evidence="8">
    <location>
        <begin position="345"/>
        <end position="368"/>
    </location>
</feature>
<keyword evidence="2" id="KW-0813">Transport</keyword>
<dbReference type="InterPro" id="IPR020846">
    <property type="entry name" value="MFS_dom"/>
</dbReference>
<evidence type="ECO:0000313" key="11">
    <source>
        <dbReference type="Proteomes" id="UP000774326"/>
    </source>
</evidence>
<dbReference type="InterPro" id="IPR011701">
    <property type="entry name" value="MFS"/>
</dbReference>
<dbReference type="InterPro" id="IPR036259">
    <property type="entry name" value="MFS_trans_sf"/>
</dbReference>
<proteinExistence type="inferred from homology"/>
<evidence type="ECO:0000256" key="7">
    <source>
        <dbReference type="SAM" id="MobiDB-lite"/>
    </source>
</evidence>